<dbReference type="PROSITE" id="PS51387">
    <property type="entry name" value="FAD_PCMH"/>
    <property type="match status" value="1"/>
</dbReference>
<feature type="chain" id="PRO_5034224406" description="FAD-binding PCMH-type domain-containing protein" evidence="3">
    <location>
        <begin position="18"/>
        <end position="624"/>
    </location>
</feature>
<dbReference type="InterPro" id="IPR050432">
    <property type="entry name" value="FAD-linked_Oxidoreductases_BP"/>
</dbReference>
<dbReference type="InterPro" id="IPR006093">
    <property type="entry name" value="Oxy_OxRdtase_FAD_BS"/>
</dbReference>
<keyword evidence="3" id="KW-0732">Signal</keyword>
<sequence length="624" mass="67701">MKAILWITSLFVSVVLSKPRCRCLHGDPCWPTEEEFVQLQSKLSQPLICPVPPESACYPELNPSGNCTNVQANAVNGRWRSDQAGSMQSANFETFVFPNGTIEACYLNATLGFPCQQGSVPPVGVDARRVEDVQAAVKFAADQDLRLVIKSTGHDLLGRSAAKGAFMIWTHHLKNITANSAFVPEGTPESESYNALTLQSGVQWFEAYNAAQENGRSIIGGLSVGGSVGAAGRWIQGGGHSTLSPQHGLGVDNTIQITIVTASSDLFWAVRGGGGGTYGVLTSVTYRTHEITPLTAAVVAASFSSPAVKKDILTEYLKLWPSLSDAGWGGNLALSSMDFNLVLVAPNVSWADTNATIDPFFDFVQNAQPDASATTILFDGFYSFYQNFFVSGEQFAGSSGELASRLLPRETFDHPEHLADVMMGFQESINLVHVGGGKVSEINPDSAGLNPAWRKAIAHMIVASGWLSGSTVDQIRAVQQKLRDDLAILESLVPGGGAYFNEASLYEINPQHTFFRDHYNRLEEIKGTYDPKDLFIVVEGVGSERWDPTLNLTRIRPTSDPHPTHIWLGHDMHNTDNIMFGRLGICVFLIQALSIGSTITSPFMFWKGLSLATNTESPIVVVLR</sequence>
<comment type="caution">
    <text evidence="5">The sequence shown here is derived from an EMBL/GenBank/DDBJ whole genome shotgun (WGS) entry which is preliminary data.</text>
</comment>
<evidence type="ECO:0000256" key="2">
    <source>
        <dbReference type="ARBA" id="ARBA00023002"/>
    </source>
</evidence>
<name>A0A8H5GMZ4_9AGAR</name>
<dbReference type="PROSITE" id="PS00862">
    <property type="entry name" value="OX2_COVAL_FAD"/>
    <property type="match status" value="1"/>
</dbReference>
<dbReference type="Proteomes" id="UP000559256">
    <property type="component" value="Unassembled WGS sequence"/>
</dbReference>
<dbReference type="PANTHER" id="PTHR13878">
    <property type="entry name" value="GULONOLACTONE OXIDASE"/>
    <property type="match status" value="1"/>
</dbReference>
<dbReference type="PANTHER" id="PTHR13878:SF91">
    <property type="entry name" value="FAD BINDING DOMAIN PROTEIN (AFU_ORTHOLOGUE AFUA_6G12070)-RELATED"/>
    <property type="match status" value="1"/>
</dbReference>
<comment type="similarity">
    <text evidence="1">Belongs to the oxygen-dependent FAD-linked oxidoreductase family.</text>
</comment>
<reference evidence="5 6" key="1">
    <citation type="journal article" date="2020" name="ISME J.">
        <title>Uncovering the hidden diversity of litter-decomposition mechanisms in mushroom-forming fungi.</title>
        <authorList>
            <person name="Floudas D."/>
            <person name="Bentzer J."/>
            <person name="Ahren D."/>
            <person name="Johansson T."/>
            <person name="Persson P."/>
            <person name="Tunlid A."/>
        </authorList>
    </citation>
    <scope>NUCLEOTIDE SEQUENCE [LARGE SCALE GENOMIC DNA]</scope>
    <source>
        <strain evidence="5 6">CBS 291.85</strain>
    </source>
</reference>
<evidence type="ECO:0000256" key="1">
    <source>
        <dbReference type="ARBA" id="ARBA00005466"/>
    </source>
</evidence>
<keyword evidence="2" id="KW-0560">Oxidoreductase</keyword>
<evidence type="ECO:0000256" key="3">
    <source>
        <dbReference type="SAM" id="SignalP"/>
    </source>
</evidence>
<accession>A0A8H5GMZ4</accession>
<dbReference type="GO" id="GO:0071949">
    <property type="term" value="F:FAD binding"/>
    <property type="evidence" value="ECO:0007669"/>
    <property type="project" value="InterPro"/>
</dbReference>
<organism evidence="5 6">
    <name type="scientific">Tetrapyrgos nigripes</name>
    <dbReference type="NCBI Taxonomy" id="182062"/>
    <lineage>
        <taxon>Eukaryota</taxon>
        <taxon>Fungi</taxon>
        <taxon>Dikarya</taxon>
        <taxon>Basidiomycota</taxon>
        <taxon>Agaricomycotina</taxon>
        <taxon>Agaricomycetes</taxon>
        <taxon>Agaricomycetidae</taxon>
        <taxon>Agaricales</taxon>
        <taxon>Marasmiineae</taxon>
        <taxon>Marasmiaceae</taxon>
        <taxon>Tetrapyrgos</taxon>
    </lineage>
</organism>
<protein>
    <recommendedName>
        <fullName evidence="4">FAD-binding PCMH-type domain-containing protein</fullName>
    </recommendedName>
</protein>
<dbReference type="Gene3D" id="3.30.465.10">
    <property type="match status" value="1"/>
</dbReference>
<feature type="domain" description="FAD-binding PCMH-type" evidence="4">
    <location>
        <begin position="117"/>
        <end position="291"/>
    </location>
</feature>
<dbReference type="InterPro" id="IPR016166">
    <property type="entry name" value="FAD-bd_PCMH"/>
</dbReference>
<dbReference type="GO" id="GO:0016491">
    <property type="term" value="F:oxidoreductase activity"/>
    <property type="evidence" value="ECO:0007669"/>
    <property type="project" value="UniProtKB-KW"/>
</dbReference>
<dbReference type="InterPro" id="IPR012951">
    <property type="entry name" value="BBE"/>
</dbReference>
<dbReference type="InterPro" id="IPR016169">
    <property type="entry name" value="FAD-bd_PCMH_sub2"/>
</dbReference>
<dbReference type="Pfam" id="PF01565">
    <property type="entry name" value="FAD_binding_4"/>
    <property type="match status" value="1"/>
</dbReference>
<keyword evidence="6" id="KW-1185">Reference proteome</keyword>
<feature type="signal peptide" evidence="3">
    <location>
        <begin position="1"/>
        <end position="17"/>
    </location>
</feature>
<dbReference type="EMBL" id="JAACJM010000018">
    <property type="protein sequence ID" value="KAF5367690.1"/>
    <property type="molecule type" value="Genomic_DNA"/>
</dbReference>
<evidence type="ECO:0000313" key="6">
    <source>
        <dbReference type="Proteomes" id="UP000559256"/>
    </source>
</evidence>
<evidence type="ECO:0000259" key="4">
    <source>
        <dbReference type="PROSITE" id="PS51387"/>
    </source>
</evidence>
<gene>
    <name evidence="5" type="ORF">D9758_009875</name>
</gene>
<dbReference type="SUPFAM" id="SSF56176">
    <property type="entry name" value="FAD-binding/transporter-associated domain-like"/>
    <property type="match status" value="1"/>
</dbReference>
<dbReference type="InterPro" id="IPR036318">
    <property type="entry name" value="FAD-bd_PCMH-like_sf"/>
</dbReference>
<dbReference type="AlphaFoldDB" id="A0A8H5GMZ4"/>
<evidence type="ECO:0000313" key="5">
    <source>
        <dbReference type="EMBL" id="KAF5367690.1"/>
    </source>
</evidence>
<dbReference type="InterPro" id="IPR006094">
    <property type="entry name" value="Oxid_FAD_bind_N"/>
</dbReference>
<dbReference type="OrthoDB" id="9983560at2759"/>
<dbReference type="Pfam" id="PF08031">
    <property type="entry name" value="BBE"/>
    <property type="match status" value="1"/>
</dbReference>
<proteinExistence type="inferred from homology"/>